<dbReference type="Pfam" id="PF00881">
    <property type="entry name" value="Nitroreductase"/>
    <property type="match status" value="1"/>
</dbReference>
<proteinExistence type="predicted"/>
<gene>
    <name evidence="2" type="ORF">E9232_004939</name>
</gene>
<dbReference type="EC" id="1.1.1.-" evidence="2"/>
<evidence type="ECO:0000313" key="2">
    <source>
        <dbReference type="EMBL" id="MDR6292399.1"/>
    </source>
</evidence>
<dbReference type="InterPro" id="IPR000415">
    <property type="entry name" value="Nitroreductase-like"/>
</dbReference>
<dbReference type="RefSeq" id="WP_309798466.1">
    <property type="nucleotide sequence ID" value="NZ_JAVDPW010000009.1"/>
</dbReference>
<accession>A0ABU1JXV7</accession>
<dbReference type="Gene3D" id="3.40.109.10">
    <property type="entry name" value="NADH Oxidase"/>
    <property type="match status" value="1"/>
</dbReference>
<dbReference type="GO" id="GO:0016491">
    <property type="term" value="F:oxidoreductase activity"/>
    <property type="evidence" value="ECO:0007669"/>
    <property type="project" value="UniProtKB-KW"/>
</dbReference>
<organism evidence="2 3">
    <name type="scientific">Inquilinus ginsengisoli</name>
    <dbReference type="NCBI Taxonomy" id="363840"/>
    <lineage>
        <taxon>Bacteria</taxon>
        <taxon>Pseudomonadati</taxon>
        <taxon>Pseudomonadota</taxon>
        <taxon>Alphaproteobacteria</taxon>
        <taxon>Rhodospirillales</taxon>
        <taxon>Rhodospirillaceae</taxon>
        <taxon>Inquilinus</taxon>
    </lineage>
</organism>
<sequence>MALDNTALNTLFREARARCAFLDEAIPEATLRAVYNLLKQGPTAVNSSPARIVFVTSEPGRAALRSALGPALDSDVVGATLQAPVTAIVAYDSAFHEQLPRLLPDQPQAAARFAAQPEMAQDTAQRGAAMQAAYLIMAARGVGLGCWLVGEFDRAKVDAAFLSGTRWRSSLLVDIGYVDRSKEFPRRPRLEFEDVCRIV</sequence>
<dbReference type="InterPro" id="IPR050461">
    <property type="entry name" value="Nitroreductase_HadB/RutE"/>
</dbReference>
<comment type="caution">
    <text evidence="2">The sequence shown here is derived from an EMBL/GenBank/DDBJ whole genome shotgun (WGS) entry which is preliminary data.</text>
</comment>
<protein>
    <submittedName>
        <fullName evidence="2">3-hydroxypropanoate dehydrogenase</fullName>
        <ecNumber evidence="2">1.1.1.-</ecNumber>
    </submittedName>
</protein>
<dbReference type="EMBL" id="JAVDPW010000009">
    <property type="protein sequence ID" value="MDR6292399.1"/>
    <property type="molecule type" value="Genomic_DNA"/>
</dbReference>
<dbReference type="PANTHER" id="PTHR43543">
    <property type="entry name" value="MALONIC SEMIALDEHYDE REDUCTASE RUTE-RELATED"/>
    <property type="match status" value="1"/>
</dbReference>
<keyword evidence="2" id="KW-0560">Oxidoreductase</keyword>
<dbReference type="NCBIfam" id="NF003768">
    <property type="entry name" value="PRK05365.1"/>
    <property type="match status" value="1"/>
</dbReference>
<evidence type="ECO:0000259" key="1">
    <source>
        <dbReference type="Pfam" id="PF00881"/>
    </source>
</evidence>
<name>A0ABU1JXV7_9PROT</name>
<evidence type="ECO:0000313" key="3">
    <source>
        <dbReference type="Proteomes" id="UP001262410"/>
    </source>
</evidence>
<reference evidence="2 3" key="1">
    <citation type="submission" date="2023-07" db="EMBL/GenBank/DDBJ databases">
        <title>Sorghum-associated microbial communities from plants grown in Nebraska, USA.</title>
        <authorList>
            <person name="Schachtman D."/>
        </authorList>
    </citation>
    <scope>NUCLEOTIDE SEQUENCE [LARGE SCALE GENOMIC DNA]</scope>
    <source>
        <strain evidence="2 3">584</strain>
    </source>
</reference>
<dbReference type="PANTHER" id="PTHR43543:SF1">
    <property type="entry name" value="MALONIC SEMIALDEHYDE REDUCTASE RUTE-RELATED"/>
    <property type="match status" value="1"/>
</dbReference>
<feature type="domain" description="Nitroreductase" evidence="1">
    <location>
        <begin position="20"/>
        <end position="177"/>
    </location>
</feature>
<dbReference type="SUPFAM" id="SSF55469">
    <property type="entry name" value="FMN-dependent nitroreductase-like"/>
    <property type="match status" value="1"/>
</dbReference>
<dbReference type="Proteomes" id="UP001262410">
    <property type="component" value="Unassembled WGS sequence"/>
</dbReference>
<keyword evidence="3" id="KW-1185">Reference proteome</keyword>
<dbReference type="InterPro" id="IPR029479">
    <property type="entry name" value="Nitroreductase"/>
</dbReference>